<dbReference type="Gene3D" id="1.25.40.10">
    <property type="entry name" value="Tetratricopeptide repeat domain"/>
    <property type="match status" value="1"/>
</dbReference>
<dbReference type="SUPFAM" id="SSF48452">
    <property type="entry name" value="TPR-like"/>
    <property type="match status" value="1"/>
</dbReference>
<dbReference type="EMBL" id="WTVQ01000020">
    <property type="protein sequence ID" value="NMG75662.1"/>
    <property type="molecule type" value="Genomic_DNA"/>
</dbReference>
<evidence type="ECO:0000256" key="8">
    <source>
        <dbReference type="RuleBase" id="RU004004"/>
    </source>
</evidence>
<dbReference type="InterPro" id="IPR011662">
    <property type="entry name" value="Secretin/TonB_short_N"/>
</dbReference>
<dbReference type="PROSITE" id="PS51257">
    <property type="entry name" value="PROKAR_LIPOPROTEIN"/>
    <property type="match status" value="1"/>
</dbReference>
<dbReference type="Pfam" id="PF00263">
    <property type="entry name" value="Secretin"/>
    <property type="match status" value="1"/>
</dbReference>
<comment type="similarity">
    <text evidence="7">Belongs to the bacterial secretin family.</text>
</comment>
<feature type="coiled-coil region" evidence="9">
    <location>
        <begin position="105"/>
        <end position="132"/>
    </location>
</feature>
<dbReference type="Gene3D" id="2.60.40.680">
    <property type="match status" value="1"/>
</dbReference>
<accession>A0ABX1QE44</accession>
<evidence type="ECO:0000256" key="1">
    <source>
        <dbReference type="ARBA" id="ARBA00004370"/>
    </source>
</evidence>
<evidence type="ECO:0000256" key="10">
    <source>
        <dbReference type="SAM" id="SignalP"/>
    </source>
</evidence>
<comment type="caution">
    <text evidence="12">The sequence shown here is derived from an EMBL/GenBank/DDBJ whole genome shotgun (WGS) entry which is preliminary data.</text>
</comment>
<dbReference type="PROSITE" id="PS50005">
    <property type="entry name" value="TPR"/>
    <property type="match status" value="1"/>
</dbReference>
<comment type="subcellular location">
    <subcellularLocation>
        <location evidence="8">Cell outer membrane</location>
    </subcellularLocation>
    <subcellularLocation>
        <location evidence="1">Membrane</location>
    </subcellularLocation>
</comment>
<dbReference type="InterPro" id="IPR004846">
    <property type="entry name" value="T2SS/T3SS_dom"/>
</dbReference>
<keyword evidence="4" id="KW-0472">Membrane</keyword>
<keyword evidence="3 10" id="KW-0732">Signal</keyword>
<dbReference type="PANTHER" id="PTHR30332">
    <property type="entry name" value="PROBABLE GENERAL SECRETION PATHWAY PROTEIN D"/>
    <property type="match status" value="1"/>
</dbReference>
<keyword evidence="9" id="KW-0175">Coiled coil</keyword>
<dbReference type="Pfam" id="PF07660">
    <property type="entry name" value="STN"/>
    <property type="match status" value="1"/>
</dbReference>
<dbReference type="Gene3D" id="3.30.1370.130">
    <property type="match status" value="1"/>
</dbReference>
<proteinExistence type="inferred from homology"/>
<dbReference type="CDD" id="cd08547">
    <property type="entry name" value="Type_II_cohesin"/>
    <property type="match status" value="1"/>
</dbReference>
<evidence type="ECO:0000256" key="7">
    <source>
        <dbReference type="RuleBase" id="RU004003"/>
    </source>
</evidence>
<keyword evidence="2 8" id="KW-0813">Transport</keyword>
<name>A0ABX1QE44_9RHOO</name>
<evidence type="ECO:0000256" key="3">
    <source>
        <dbReference type="ARBA" id="ARBA00022729"/>
    </source>
</evidence>
<dbReference type="InterPro" id="IPR001775">
    <property type="entry name" value="GspD/PilQ"/>
</dbReference>
<feature type="signal peptide" evidence="10">
    <location>
        <begin position="1"/>
        <end position="32"/>
    </location>
</feature>
<dbReference type="InterPro" id="IPR005644">
    <property type="entry name" value="NolW-like"/>
</dbReference>
<dbReference type="PANTHER" id="PTHR30332:SF17">
    <property type="entry name" value="TYPE IV PILIATION SYSTEM PROTEIN DR_0774-RELATED"/>
    <property type="match status" value="1"/>
</dbReference>
<dbReference type="InterPro" id="IPR019734">
    <property type="entry name" value="TPR_rpt"/>
</dbReference>
<keyword evidence="6" id="KW-0802">TPR repeat</keyword>
<evidence type="ECO:0000256" key="6">
    <source>
        <dbReference type="PROSITE-ProRule" id="PRU00339"/>
    </source>
</evidence>
<reference evidence="12 13" key="1">
    <citation type="submission" date="2019-12" db="EMBL/GenBank/DDBJ databases">
        <title>Comparative genomics gives insights into the taxonomy of the Azoarcus-Aromatoleum group and reveals separate origins of nif in the plant-associated Azoarcus and non-plant-associated Aromatoleum sub-groups.</title>
        <authorList>
            <person name="Lafos M."/>
            <person name="Maluk M."/>
            <person name="Batista M."/>
            <person name="Junghare M."/>
            <person name="Carmona M."/>
            <person name="Faoro H."/>
            <person name="Cruz L.M."/>
            <person name="Battistoni F."/>
            <person name="De Souza E."/>
            <person name="Pedrosa F."/>
            <person name="Chen W.-M."/>
            <person name="Poole P.S."/>
            <person name="Dixon R.A."/>
            <person name="James E.K."/>
        </authorList>
    </citation>
    <scope>NUCLEOTIDE SEQUENCE [LARGE SCALE GENOMIC DNA]</scope>
    <source>
        <strain evidence="12 13">22Lin</strain>
    </source>
</reference>
<evidence type="ECO:0000256" key="4">
    <source>
        <dbReference type="ARBA" id="ARBA00023136"/>
    </source>
</evidence>
<sequence>MTDLTFRRGVRPCLAALLVMLALSGCATNAFQREGQQLIEEGRYEEGLAKLEQAVHESPRDTRVHMTLSAQRERAVAALLASADRARIARDLTAAVRTYERVLTIEPANERARSALQEIEQLRNVTEMLRQAQLALRRGDPDSAERQVRQILVLDPRHEGALAFKREIEDLRVRSVTTYPQLRSKLAQPVSLEFRDGNMKQIFEVLARTAGINFIFDKDVKPDLRATLFVRQVPVEQAVELLLMQNQLQQKLINENTVVIYPDTPQKQREYQDLTIRTFYLSNTDAKTALNLVKTLLKSKDVFIDERLNTLTLRDTADAVRMAEKLLFAQGQPDPEVVLEVEVLEISRQRILDLGIRWPSVFTALSDELGPIEMLNQLKGIGSRRIAVDTGPVARINASDNDVNTLANPVIRVSNKEKARIHIGQRVPVVSATSTPSTQGPVITESIQYLEVGLKLEVEPTVHLNDEVLIKIGLEVSKATALAPTRNGTIPVQVDTRNAATVLRLKDGETQVLAGLMRNDHDITGDRIPGLGDIPGVGRLFGSNKDSIGKAELVLSITPRIVRNMPYMNPYDMEFTSGTEGSLRMRPDPGLRHAATALASVSQAVAAPAGAAAADLGAPDVAPASGIALSWSGPAQLKVGEETELVLRASAAQSFKSTTLQLAYDPAALRVVAVTEGDVMNRDGAISSFAPRIDEKNGRMFVALSRSGAQGASGEGALLRLRVVALQAQDAPASLRVTSVSAVGESNRPVSAPLPAALELPVVR</sequence>
<feature type="repeat" description="TPR" evidence="6">
    <location>
        <begin position="28"/>
        <end position="61"/>
    </location>
</feature>
<feature type="domain" description="Secretin/TonB short N-terminal" evidence="11">
    <location>
        <begin position="212"/>
        <end position="263"/>
    </location>
</feature>
<evidence type="ECO:0000256" key="2">
    <source>
        <dbReference type="ARBA" id="ARBA00022448"/>
    </source>
</evidence>
<dbReference type="Proteomes" id="UP000648984">
    <property type="component" value="Unassembled WGS sequence"/>
</dbReference>
<evidence type="ECO:0000259" key="11">
    <source>
        <dbReference type="SMART" id="SM00965"/>
    </source>
</evidence>
<dbReference type="RefSeq" id="WP_169260816.1">
    <property type="nucleotide sequence ID" value="NZ_WTVQ01000020.1"/>
</dbReference>
<dbReference type="SMART" id="SM00965">
    <property type="entry name" value="STN"/>
    <property type="match status" value="1"/>
</dbReference>
<dbReference type="SUPFAM" id="SSF49384">
    <property type="entry name" value="Carbohydrate-binding domain"/>
    <property type="match status" value="1"/>
</dbReference>
<dbReference type="InterPro" id="IPR008965">
    <property type="entry name" value="CBM2/CBM3_carb-bd_dom_sf"/>
</dbReference>
<dbReference type="PRINTS" id="PR00811">
    <property type="entry name" value="BCTERIALGSPD"/>
</dbReference>
<dbReference type="InterPro" id="IPR038591">
    <property type="entry name" value="NolW-like_sf"/>
</dbReference>
<evidence type="ECO:0000256" key="9">
    <source>
        <dbReference type="SAM" id="Coils"/>
    </source>
</evidence>
<dbReference type="PRINTS" id="PR01032">
    <property type="entry name" value="PHAGEIV"/>
</dbReference>
<keyword evidence="5" id="KW-0998">Cell outer membrane</keyword>
<gene>
    <name evidence="12" type="ORF">GPA25_12920</name>
</gene>
<dbReference type="Pfam" id="PF03958">
    <property type="entry name" value="Secretin_N"/>
    <property type="match status" value="1"/>
</dbReference>
<keyword evidence="13" id="KW-1185">Reference proteome</keyword>
<protein>
    <submittedName>
        <fullName evidence="12">Secretion type II protein</fullName>
    </submittedName>
</protein>
<dbReference type="InterPro" id="IPR050810">
    <property type="entry name" value="Bact_Secretion_Sys_Channel"/>
</dbReference>
<evidence type="ECO:0000313" key="12">
    <source>
        <dbReference type="EMBL" id="NMG75662.1"/>
    </source>
</evidence>
<dbReference type="InterPro" id="IPR002102">
    <property type="entry name" value="Cohesin_dom"/>
</dbReference>
<feature type="chain" id="PRO_5046875976" evidence="10">
    <location>
        <begin position="33"/>
        <end position="764"/>
    </location>
</feature>
<dbReference type="Gene3D" id="3.30.1370.120">
    <property type="match status" value="1"/>
</dbReference>
<organism evidence="12 13">
    <name type="scientific">Aromatoleum diolicum</name>
    <dbReference type="NCBI Taxonomy" id="75796"/>
    <lineage>
        <taxon>Bacteria</taxon>
        <taxon>Pseudomonadati</taxon>
        <taxon>Pseudomonadota</taxon>
        <taxon>Betaproteobacteria</taxon>
        <taxon>Rhodocyclales</taxon>
        <taxon>Rhodocyclaceae</taxon>
        <taxon>Aromatoleum</taxon>
    </lineage>
</organism>
<dbReference type="InterPro" id="IPR011990">
    <property type="entry name" value="TPR-like_helical_dom_sf"/>
</dbReference>
<evidence type="ECO:0000313" key="13">
    <source>
        <dbReference type="Proteomes" id="UP000648984"/>
    </source>
</evidence>
<evidence type="ECO:0000256" key="5">
    <source>
        <dbReference type="ARBA" id="ARBA00023237"/>
    </source>
</evidence>
<dbReference type="Pfam" id="PF00963">
    <property type="entry name" value="Cohesin"/>
    <property type="match status" value="1"/>
</dbReference>